<feature type="region of interest" description="Disordered" evidence="6">
    <location>
        <begin position="197"/>
        <end position="225"/>
    </location>
</feature>
<reference evidence="8 9" key="1">
    <citation type="submission" date="2010-05" db="EMBL/GenBank/DDBJ databases">
        <title>The Genome Sequence of Thecamonas trahens ATCC 50062.</title>
        <authorList>
            <consortium name="The Broad Institute Genome Sequencing Platform"/>
            <person name="Russ C."/>
            <person name="Cuomo C."/>
            <person name="Shea T."/>
            <person name="Young S.K."/>
            <person name="Zeng Q."/>
            <person name="Koehrsen M."/>
            <person name="Haas B."/>
            <person name="Borodovsky M."/>
            <person name="Guigo R."/>
            <person name="Alvarado L."/>
            <person name="Berlin A."/>
            <person name="Bochicchio J."/>
            <person name="Borenstein D."/>
            <person name="Chapman S."/>
            <person name="Chen Z."/>
            <person name="Freedman E."/>
            <person name="Gellesch M."/>
            <person name="Goldberg J."/>
            <person name="Griggs A."/>
            <person name="Gujja S."/>
            <person name="Heilman E."/>
            <person name="Heiman D."/>
            <person name="Hepburn T."/>
            <person name="Howarth C."/>
            <person name="Jen D."/>
            <person name="Larson L."/>
            <person name="Mehta T."/>
            <person name="Park D."/>
            <person name="Pearson M."/>
            <person name="Roberts A."/>
            <person name="Saif S."/>
            <person name="Shenoy N."/>
            <person name="Sisk P."/>
            <person name="Stolte C."/>
            <person name="Sykes S."/>
            <person name="Thomson T."/>
            <person name="Walk T."/>
            <person name="White J."/>
            <person name="Yandava C."/>
            <person name="Burger G."/>
            <person name="Gray M.W."/>
            <person name="Holland P.W.H."/>
            <person name="King N."/>
            <person name="Lang F.B.F."/>
            <person name="Roger A.J."/>
            <person name="Ruiz-Trillo I."/>
            <person name="Lander E."/>
            <person name="Nusbaum C."/>
        </authorList>
    </citation>
    <scope>NUCLEOTIDE SEQUENCE [LARGE SCALE GENOMIC DNA]</scope>
    <source>
        <strain evidence="8 9">ATCC 50062</strain>
    </source>
</reference>
<dbReference type="STRING" id="461836.A0A0L0D1X1"/>
<dbReference type="AlphaFoldDB" id="A0A0L0D1X1"/>
<dbReference type="InterPro" id="IPR036388">
    <property type="entry name" value="WH-like_DNA-bd_sf"/>
</dbReference>
<keyword evidence="9" id="KW-1185">Reference proteome</keyword>
<dbReference type="OrthoDB" id="1743261at2759"/>
<evidence type="ECO:0000256" key="6">
    <source>
        <dbReference type="SAM" id="MobiDB-lite"/>
    </source>
</evidence>
<evidence type="ECO:0000259" key="7">
    <source>
        <dbReference type="SMART" id="SM01372"/>
    </source>
</evidence>
<sequence length="703" mass="74185">MLAAASPSSSTRKRKRAKGGTVLAEDMLPRLPPGMEVAPPQELRGAEPRDAPARKSKRSKRSRRRVEPGDEALERSSARPGSPAASPAAAMSAPAAAARGTPASAPLSAQAGPPRSASRGSKSSAARGGGRANSSLGNLTREFCDLLRSAEGGLLDLNEAVRILDVKKRRIYDITNVLEGIGLLVKKSKNQIQWNSTATLDSDSGSGSGDHRSSRSRASRAAASSGVASSELSSLQSQLDDLEVSDAILSQHIHRVQDILRDLVERTAHDKTAYVTHADVRLLPDFEDQTVIAIKAPPGSKLEVPDPDEGMEWPSRRFNMFLSSSQGPIDVYLVSEGAPPDEPPAGDAAAPGLPPPHPSDATDIGQTARSRVSFRDYEAWRAGMGGTRARPFRIVAREAELLRRKERAVWEMEAAREAALDAAYAADAARYGTVEAGLKYAASVLDDGEQLAAETLDTLGRISCPVAGARTPRALLESGEQLLAAGEDSGEVGDLLLARACFRRVILYASASASKAIAPPALAARAHLGLALLAFREGKYAKASDAADDAADAGSRDFRILLVRGVSACRLASFDAAAVDLDTAVVKTRRTFDAAVAAVAAARVRSRERSQDRDRDSPPLQARLIDLAEASDRAALDAADALYHATCCAAFASDDYQADDHFAALAQLGHGTSAGSPADLCSGWFDGPQITTRPLADDPIPDH</sequence>
<dbReference type="RefSeq" id="XP_013763194.1">
    <property type="nucleotide sequence ID" value="XM_013907740.1"/>
</dbReference>
<keyword evidence="2 5" id="KW-0805">Transcription regulation</keyword>
<evidence type="ECO:0000313" key="9">
    <source>
        <dbReference type="Proteomes" id="UP000054408"/>
    </source>
</evidence>
<organism evidence="8 9">
    <name type="scientific">Thecamonas trahens ATCC 50062</name>
    <dbReference type="NCBI Taxonomy" id="461836"/>
    <lineage>
        <taxon>Eukaryota</taxon>
        <taxon>Apusozoa</taxon>
        <taxon>Apusomonadida</taxon>
        <taxon>Apusomonadidae</taxon>
        <taxon>Thecamonas</taxon>
    </lineage>
</organism>
<dbReference type="GeneID" id="25569511"/>
<dbReference type="GO" id="GO:0090575">
    <property type="term" value="C:RNA polymerase II transcription regulator complex"/>
    <property type="evidence" value="ECO:0007669"/>
    <property type="project" value="TreeGrafter"/>
</dbReference>
<dbReference type="InterPro" id="IPR037241">
    <property type="entry name" value="E2F-DP_heterodim"/>
</dbReference>
<feature type="domain" description="E2F/DP family winged-helix DNA-binding" evidence="7">
    <location>
        <begin position="131"/>
        <end position="196"/>
    </location>
</feature>
<dbReference type="Gene3D" id="6.10.250.540">
    <property type="match status" value="1"/>
</dbReference>
<dbReference type="InterPro" id="IPR011990">
    <property type="entry name" value="TPR-like_helical_dom_sf"/>
</dbReference>
<feature type="compositionally biased region" description="Low complexity" evidence="6">
    <location>
        <begin position="115"/>
        <end position="126"/>
    </location>
</feature>
<protein>
    <recommendedName>
        <fullName evidence="7">E2F/DP family winged-helix DNA-binding domain-containing protein</fullName>
    </recommendedName>
</protein>
<dbReference type="eggNOG" id="KOG2577">
    <property type="taxonomic scope" value="Eukaryota"/>
</dbReference>
<evidence type="ECO:0000256" key="5">
    <source>
        <dbReference type="RuleBase" id="RU003796"/>
    </source>
</evidence>
<dbReference type="FunFam" id="1.10.10.10:FF:000008">
    <property type="entry name" value="E2F transcription factor 1"/>
    <property type="match status" value="1"/>
</dbReference>
<dbReference type="InterPro" id="IPR003316">
    <property type="entry name" value="E2F_WHTH_DNA-bd_dom"/>
</dbReference>
<dbReference type="Gene3D" id="1.10.10.10">
    <property type="entry name" value="Winged helix-like DNA-binding domain superfamily/Winged helix DNA-binding domain"/>
    <property type="match status" value="1"/>
</dbReference>
<dbReference type="PANTHER" id="PTHR12081">
    <property type="entry name" value="TRANSCRIPTION FACTOR E2F"/>
    <property type="match status" value="1"/>
</dbReference>
<feature type="region of interest" description="Disordered" evidence="6">
    <location>
        <begin position="1"/>
        <end position="135"/>
    </location>
</feature>
<feature type="compositionally biased region" description="Basic residues" evidence="6">
    <location>
        <begin position="54"/>
        <end position="64"/>
    </location>
</feature>
<feature type="compositionally biased region" description="Basic and acidic residues" evidence="6">
    <location>
        <begin position="65"/>
        <end position="77"/>
    </location>
</feature>
<gene>
    <name evidence="8" type="ORF">AMSG_11596</name>
</gene>
<keyword evidence="5" id="KW-0539">Nucleus</keyword>
<dbReference type="SMART" id="SM01372">
    <property type="entry name" value="E2F_TDP"/>
    <property type="match status" value="1"/>
</dbReference>
<dbReference type="SUPFAM" id="SSF46785">
    <property type="entry name" value="Winged helix' DNA-binding domain"/>
    <property type="match status" value="1"/>
</dbReference>
<feature type="compositionally biased region" description="Polar residues" evidence="6">
    <location>
        <begin position="1"/>
        <end position="10"/>
    </location>
</feature>
<dbReference type="CDD" id="cd14660">
    <property type="entry name" value="E2F_DD"/>
    <property type="match status" value="1"/>
</dbReference>
<feature type="region of interest" description="Disordered" evidence="6">
    <location>
        <begin position="335"/>
        <end position="368"/>
    </location>
</feature>
<dbReference type="Pfam" id="PF02319">
    <property type="entry name" value="WHD_E2F_TDP"/>
    <property type="match status" value="1"/>
</dbReference>
<dbReference type="InterPro" id="IPR015633">
    <property type="entry name" value="E2F"/>
</dbReference>
<keyword evidence="4 5" id="KW-0804">Transcription</keyword>
<evidence type="ECO:0000256" key="2">
    <source>
        <dbReference type="ARBA" id="ARBA00023015"/>
    </source>
</evidence>
<dbReference type="Pfam" id="PF16421">
    <property type="entry name" value="E2F_CC-MB"/>
    <property type="match status" value="1"/>
</dbReference>
<comment type="subcellular location">
    <subcellularLocation>
        <location evidence="5">Nucleus</location>
    </subcellularLocation>
</comment>
<keyword evidence="3 5" id="KW-0238">DNA-binding</keyword>
<dbReference type="GO" id="GO:0000978">
    <property type="term" value="F:RNA polymerase II cis-regulatory region sequence-specific DNA binding"/>
    <property type="evidence" value="ECO:0007669"/>
    <property type="project" value="InterPro"/>
</dbReference>
<evidence type="ECO:0000256" key="3">
    <source>
        <dbReference type="ARBA" id="ARBA00023125"/>
    </source>
</evidence>
<dbReference type="SUPFAM" id="SSF48452">
    <property type="entry name" value="TPR-like"/>
    <property type="match status" value="1"/>
</dbReference>
<dbReference type="SUPFAM" id="SSF144074">
    <property type="entry name" value="E2F-DP heterodimerization region"/>
    <property type="match status" value="1"/>
</dbReference>
<dbReference type="InterPro" id="IPR036390">
    <property type="entry name" value="WH_DNA-bd_sf"/>
</dbReference>
<dbReference type="EMBL" id="GL349433">
    <property type="protein sequence ID" value="KNC46110.1"/>
    <property type="molecule type" value="Genomic_DNA"/>
</dbReference>
<dbReference type="Gene3D" id="1.25.40.10">
    <property type="entry name" value="Tetratricopeptide repeat domain"/>
    <property type="match status" value="1"/>
</dbReference>
<evidence type="ECO:0000256" key="1">
    <source>
        <dbReference type="ARBA" id="ARBA00010940"/>
    </source>
</evidence>
<dbReference type="PANTHER" id="PTHR12081:SF18">
    <property type="entry name" value="TRANSCRIPTION FACTOR E2F2-RELATED"/>
    <property type="match status" value="1"/>
</dbReference>
<dbReference type="GO" id="GO:0000981">
    <property type="term" value="F:DNA-binding transcription factor activity, RNA polymerase II-specific"/>
    <property type="evidence" value="ECO:0007669"/>
    <property type="project" value="TreeGrafter"/>
</dbReference>
<dbReference type="Proteomes" id="UP000054408">
    <property type="component" value="Unassembled WGS sequence"/>
</dbReference>
<proteinExistence type="inferred from homology"/>
<name>A0A0L0D1X1_THETB</name>
<comment type="similarity">
    <text evidence="1 5">Belongs to the E2F/DP family.</text>
</comment>
<dbReference type="InterPro" id="IPR032198">
    <property type="entry name" value="E2F_CC-MB"/>
</dbReference>
<accession>A0A0L0D1X1</accession>
<evidence type="ECO:0000313" key="8">
    <source>
        <dbReference type="EMBL" id="KNC46110.1"/>
    </source>
</evidence>
<feature type="compositionally biased region" description="Low complexity" evidence="6">
    <location>
        <begin position="78"/>
        <end position="106"/>
    </location>
</feature>
<feature type="compositionally biased region" description="Basic and acidic residues" evidence="6">
    <location>
        <begin position="44"/>
        <end position="53"/>
    </location>
</feature>
<dbReference type="GO" id="GO:0046983">
    <property type="term" value="F:protein dimerization activity"/>
    <property type="evidence" value="ECO:0007669"/>
    <property type="project" value="InterPro"/>
</dbReference>
<evidence type="ECO:0000256" key="4">
    <source>
        <dbReference type="ARBA" id="ARBA00023163"/>
    </source>
</evidence>